<dbReference type="Proteomes" id="UP000009226">
    <property type="component" value="Chromosome"/>
</dbReference>
<dbReference type="KEGG" id="dca:Desca_0638"/>
<dbReference type="Pfam" id="PF01555">
    <property type="entry name" value="N6_N4_Mtase"/>
    <property type="match status" value="1"/>
</dbReference>
<accession>F6B880</accession>
<dbReference type="InterPro" id="IPR002941">
    <property type="entry name" value="DNA_methylase_N4/N6"/>
</dbReference>
<dbReference type="InterPro" id="IPR001091">
    <property type="entry name" value="RM_Methyltransferase"/>
</dbReference>
<dbReference type="GO" id="GO:0008170">
    <property type="term" value="F:N-methyltransferase activity"/>
    <property type="evidence" value="ECO:0007669"/>
    <property type="project" value="InterPro"/>
</dbReference>
<reference evidence="6" key="1">
    <citation type="submission" date="2011-05" db="EMBL/GenBank/DDBJ databases">
        <title>Complete sequence of Desulfotomaculum carboxydivorans CO-1-SRB.</title>
        <authorList>
            <consortium name="US DOE Joint Genome Institute"/>
            <person name="Lucas S."/>
            <person name="Han J."/>
            <person name="Lapidus A."/>
            <person name="Cheng J.-F."/>
            <person name="Goodwin L."/>
            <person name="Pitluck S."/>
            <person name="Peters L."/>
            <person name="Mikhailova N."/>
            <person name="Lu M."/>
            <person name="Han C."/>
            <person name="Tapia R."/>
            <person name="Land M."/>
            <person name="Hauser L."/>
            <person name="Kyrpides N."/>
            <person name="Ivanova N."/>
            <person name="Pagani I."/>
            <person name="Stams A."/>
            <person name="Plugge C."/>
            <person name="Muyzer G."/>
            <person name="Kuever J."/>
            <person name="Parshina S."/>
            <person name="Ivanova A."/>
            <person name="Nazina T."/>
            <person name="Woyke T."/>
        </authorList>
    </citation>
    <scope>NUCLEOTIDE SEQUENCE [LARGE SCALE GENOMIC DNA]</scope>
    <source>
        <strain evidence="6">CO-1-SRB</strain>
    </source>
</reference>
<keyword evidence="3 6" id="KW-0808">Transferase</keyword>
<organism evidence="6 7">
    <name type="scientific">Desulfotomaculum nigrificans (strain DSM 14880 / VKM B-2319 / CO-1-SRB)</name>
    <name type="common">Desulfotomaculum carboxydivorans</name>
    <dbReference type="NCBI Taxonomy" id="868595"/>
    <lineage>
        <taxon>Bacteria</taxon>
        <taxon>Bacillati</taxon>
        <taxon>Bacillota</taxon>
        <taxon>Clostridia</taxon>
        <taxon>Eubacteriales</taxon>
        <taxon>Desulfotomaculaceae</taxon>
        <taxon>Desulfotomaculum</taxon>
    </lineage>
</organism>
<keyword evidence="2 6" id="KW-0489">Methyltransferase</keyword>
<dbReference type="InterPro" id="IPR029063">
    <property type="entry name" value="SAM-dependent_MTases_sf"/>
</dbReference>
<dbReference type="STRING" id="868595.Desca_0638"/>
<evidence type="ECO:0000313" key="7">
    <source>
        <dbReference type="Proteomes" id="UP000009226"/>
    </source>
</evidence>
<protein>
    <submittedName>
        <fullName evidence="6">Site-specific DNA-methyltransferase (Adenine-specific)</fullName>
        <ecNumber evidence="6">2.1.1.72</ecNumber>
    </submittedName>
</protein>
<dbReference type="GO" id="GO:0003677">
    <property type="term" value="F:DNA binding"/>
    <property type="evidence" value="ECO:0007669"/>
    <property type="project" value="InterPro"/>
</dbReference>
<proteinExistence type="inferred from homology"/>
<keyword evidence="7" id="KW-1185">Reference proteome</keyword>
<comment type="similarity">
    <text evidence="1">Belongs to the N(4)/N(6)-methyltransferase family.</text>
</comment>
<feature type="domain" description="DNA methylase N-4/N-6" evidence="5">
    <location>
        <begin position="472"/>
        <end position="786"/>
    </location>
</feature>
<dbReference type="AlphaFoldDB" id="F6B880"/>
<evidence type="ECO:0000256" key="1">
    <source>
        <dbReference type="ARBA" id="ARBA00006594"/>
    </source>
</evidence>
<sequence length="1037" mass="120659">MSSKLEEFKKIIRQMFQFDQADLDFGIYRIMNQKRAEVERFLDQDLLPNVKKAFGNYEAQDKARLQEELAQLRKQLEDLGVDPETSPKYVEKKNQLEQAPDVVALENEVYSHLTNFFRRYYHEGDFLSLRRYKKDVYAIPYEGEEVKLYWANADQYYVKTSEYLRDYLFTLPSGRRVHFKLVEASTEQNNNKAPNGKERRFVLDEEQSVVEENGELYIRFHFILQEKKVKQGELNAKALAVVFKNPIVTARWQELATPMPTEKNKTRTLLEKHLNDYTAKNTFDYFIHKDLGGFLRRELDFYIKNEVMFLDDLGTPKEMKLEQYIAKIRAIKEVGHKIIKFLEQLENFQKKLWLKKKFVVETNYCITLDRVPEEFYPEIAGNSKQAAEWVKLFAINELVADGGKPGYSEPLTVDFLKANPYLVLDTAFFGQEFKEKLLASIENLDEQVDGLLVHSENFQALNLLQERYREQVKCVYIDPPYNAKSSEILYKNNFKHSSWLSMMENRIKISNKLQNKYSTLIIAIDEVEQERLGFLLNTIYPEYKRTNIAVVHNPSGQQGEYFSCTHEYACFVYPDIKNIIGKENREDANADVRPLRDVSGNENRREDAANCFYPIYVKDNKIIGFGDVCKDDFHPSGANVLRDDGVIEVYPIDAKGIEKKWVFSRQNVESILDELTVEYNNNRNILDIIRTKKVFNFKTAWTDKKYSANSYGSKLLTALFKVSPFSYPKSLYTTIDCIIAGTGNGKDAVVLDFFAGSGTTGHAVINLNREDGGSRKYILVEMGEYFDTVLKPRIQKVIYSKDWKDGKPVSREGISHMFKYIRLESYEDTMNNLELKRPPEQDSLFAQHKELREEYILSYMLDMESNGSASLLNLDYFQDPFNYKLKITRNQETREEIIDPVETFNYLLGLRVQHIEARETFNAVPDESAAKPGTVKLRIAKNGQGEFTFKIVTGLNPAGERVLIIWRNLTGDIARDNAALNAYFTRKGYNTRDNEFDRIYVNGDNNLANLAVDEGNQWKVLLIEEEFKRLMFDVQDV</sequence>
<dbReference type="GO" id="GO:0009307">
    <property type="term" value="P:DNA restriction-modification system"/>
    <property type="evidence" value="ECO:0007669"/>
    <property type="project" value="UniProtKB-KW"/>
</dbReference>
<gene>
    <name evidence="6" type="ordered locus">Desca_0638</name>
</gene>
<dbReference type="InterPro" id="IPR002052">
    <property type="entry name" value="DNA_methylase_N6_adenine_CS"/>
</dbReference>
<evidence type="ECO:0000256" key="3">
    <source>
        <dbReference type="ARBA" id="ARBA00022679"/>
    </source>
</evidence>
<dbReference type="Gene3D" id="3.40.50.150">
    <property type="entry name" value="Vaccinia Virus protein VP39"/>
    <property type="match status" value="1"/>
</dbReference>
<dbReference type="SUPFAM" id="SSF53335">
    <property type="entry name" value="S-adenosyl-L-methionine-dependent methyltransferases"/>
    <property type="match status" value="1"/>
</dbReference>
<evidence type="ECO:0000256" key="4">
    <source>
        <dbReference type="ARBA" id="ARBA00022747"/>
    </source>
</evidence>
<dbReference type="EMBL" id="CP002736">
    <property type="protein sequence ID" value="AEF93525.1"/>
    <property type="molecule type" value="Genomic_DNA"/>
</dbReference>
<dbReference type="GO" id="GO:0009007">
    <property type="term" value="F:site-specific DNA-methyltransferase (adenine-specific) activity"/>
    <property type="evidence" value="ECO:0007669"/>
    <property type="project" value="UniProtKB-EC"/>
</dbReference>
<dbReference type="eggNOG" id="COG2189">
    <property type="taxonomic scope" value="Bacteria"/>
</dbReference>
<dbReference type="EC" id="2.1.1.72" evidence="6"/>
<dbReference type="PRINTS" id="PR00508">
    <property type="entry name" value="S21N4MTFRASE"/>
</dbReference>
<dbReference type="GO" id="GO:0032259">
    <property type="term" value="P:methylation"/>
    <property type="evidence" value="ECO:0007669"/>
    <property type="project" value="UniProtKB-KW"/>
</dbReference>
<dbReference type="HOGENOM" id="CLU_013151_0_0_9"/>
<keyword evidence="4" id="KW-0680">Restriction system</keyword>
<evidence type="ECO:0000256" key="2">
    <source>
        <dbReference type="ARBA" id="ARBA00022603"/>
    </source>
</evidence>
<name>F6B880_DESCC</name>
<dbReference type="PROSITE" id="PS00092">
    <property type="entry name" value="N6_MTASE"/>
    <property type="match status" value="1"/>
</dbReference>
<dbReference type="RefSeq" id="WP_013809752.1">
    <property type="nucleotide sequence ID" value="NC_015565.1"/>
</dbReference>
<evidence type="ECO:0000259" key="5">
    <source>
        <dbReference type="Pfam" id="PF01555"/>
    </source>
</evidence>
<dbReference type="REBASE" id="36250">
    <property type="entry name" value="M.DcaSRBORF638P"/>
</dbReference>
<evidence type="ECO:0000313" key="6">
    <source>
        <dbReference type="EMBL" id="AEF93525.1"/>
    </source>
</evidence>